<dbReference type="GO" id="GO:0005886">
    <property type="term" value="C:plasma membrane"/>
    <property type="evidence" value="ECO:0007669"/>
    <property type="project" value="UniProtKB-SubCell"/>
</dbReference>
<keyword evidence="7" id="KW-0349">Heme</keyword>
<proteinExistence type="inferred from homology"/>
<evidence type="ECO:0000256" key="9">
    <source>
        <dbReference type="ARBA" id="ARBA00022723"/>
    </source>
</evidence>
<accession>A0A290XHI2</accession>
<dbReference type="OrthoDB" id="9800824at2"/>
<evidence type="ECO:0000256" key="10">
    <source>
        <dbReference type="ARBA" id="ARBA00022989"/>
    </source>
</evidence>
<dbReference type="GO" id="GO:0006782">
    <property type="term" value="P:protoporphyrinogen IX biosynthetic process"/>
    <property type="evidence" value="ECO:0007669"/>
    <property type="project" value="UniProtKB-UniPathway"/>
</dbReference>
<feature type="compositionally biased region" description="Basic and acidic residues" evidence="15">
    <location>
        <begin position="11"/>
        <end position="24"/>
    </location>
</feature>
<dbReference type="EMBL" id="CP023406">
    <property type="protein sequence ID" value="ATD68622.1"/>
    <property type="molecule type" value="Genomic_DNA"/>
</dbReference>
<dbReference type="KEGG" id="lum:CNR27_01355"/>
<evidence type="ECO:0000256" key="14">
    <source>
        <dbReference type="ARBA" id="ARBA00048390"/>
    </source>
</evidence>
<gene>
    <name evidence="17" type="ORF">CNR27_01355</name>
</gene>
<keyword evidence="18" id="KW-1185">Reference proteome</keyword>
<dbReference type="AlphaFoldDB" id="A0A290XHI2"/>
<comment type="catalytic activity">
    <reaction evidence="14">
        <text>protoporphyrinogen IX + 3 A = protoporphyrin IX + 3 AH2</text>
        <dbReference type="Rhea" id="RHEA:62000"/>
        <dbReference type="ChEBI" id="CHEBI:13193"/>
        <dbReference type="ChEBI" id="CHEBI:17499"/>
        <dbReference type="ChEBI" id="CHEBI:57306"/>
        <dbReference type="ChEBI" id="CHEBI:57307"/>
    </reaction>
</comment>
<feature type="region of interest" description="Disordered" evidence="15">
    <location>
        <begin position="1"/>
        <end position="35"/>
    </location>
</feature>
<feature type="transmembrane region" description="Helical" evidence="16">
    <location>
        <begin position="63"/>
        <end position="84"/>
    </location>
</feature>
<feature type="compositionally biased region" description="Polar residues" evidence="15">
    <location>
        <begin position="1"/>
        <end position="10"/>
    </location>
</feature>
<dbReference type="GO" id="GO:0016491">
    <property type="term" value="F:oxidoreductase activity"/>
    <property type="evidence" value="ECO:0007669"/>
    <property type="project" value="UniProtKB-KW"/>
</dbReference>
<sequence>MRRSQQQNRSGRCDEGNRHTRHAPDGSSPLSQSTSRARRIDAGHRTLQASIPRGAPVYFWLKILHILAMTIWFSGLFFLPRLFVARHRHEIDANPEYWNPVTNMLFFRIMTPAALVTITVGGILFAWNPAGAWLVLKLVVVAGAVLLHLYFGLLLYELGHDRDHHGPTFYRAIGWVPLVFLLLIAGLTGAKPLTLGNLPAPPMGPVEAEEIVPGLEEGEGLPRLELPES</sequence>
<evidence type="ECO:0000256" key="2">
    <source>
        <dbReference type="ARBA" id="ARBA00004651"/>
    </source>
</evidence>
<comment type="similarity">
    <text evidence="4">Belongs to the HemJ family.</text>
</comment>
<keyword evidence="12" id="KW-0408">Iron</keyword>
<dbReference type="UniPathway" id="UPA00251">
    <property type="reaction ID" value="UER00324"/>
</dbReference>
<keyword evidence="10 16" id="KW-1133">Transmembrane helix</keyword>
<evidence type="ECO:0000256" key="1">
    <source>
        <dbReference type="ARBA" id="ARBA00001970"/>
    </source>
</evidence>
<evidence type="ECO:0000256" key="4">
    <source>
        <dbReference type="ARBA" id="ARBA00006501"/>
    </source>
</evidence>
<keyword evidence="13 16" id="KW-0472">Membrane</keyword>
<dbReference type="Pfam" id="PF03653">
    <property type="entry name" value="UPF0093"/>
    <property type="match status" value="1"/>
</dbReference>
<name>A0A290XHI2_9GAMM</name>
<feature type="transmembrane region" description="Helical" evidence="16">
    <location>
        <begin position="133"/>
        <end position="156"/>
    </location>
</feature>
<dbReference type="InterPro" id="IPR005265">
    <property type="entry name" value="HemJ-like"/>
</dbReference>
<organism evidence="17 18">
    <name type="scientific">Luteimonas chenhongjianii</name>
    <dbReference type="NCBI Taxonomy" id="2006110"/>
    <lineage>
        <taxon>Bacteria</taxon>
        <taxon>Pseudomonadati</taxon>
        <taxon>Pseudomonadota</taxon>
        <taxon>Gammaproteobacteria</taxon>
        <taxon>Lysobacterales</taxon>
        <taxon>Lysobacteraceae</taxon>
        <taxon>Luteimonas</taxon>
    </lineage>
</organism>
<reference evidence="18" key="1">
    <citation type="submission" date="2017-09" db="EMBL/GenBank/DDBJ databases">
        <title>Luteimonas liuhanmingii sp.nov., isolated from the intestinal contents of Tibetan Plateau Pika in Yushu, Qinghai Province, China.</title>
        <authorList>
            <person name="Gui Z."/>
        </authorList>
    </citation>
    <scope>NUCLEOTIDE SEQUENCE [LARGE SCALE GENOMIC DNA]</scope>
    <source>
        <strain evidence="18">100111</strain>
    </source>
</reference>
<comment type="pathway">
    <text evidence="3">Porphyrin-containing compound metabolism; protoporphyrin-IX biosynthesis; protoporphyrin-IX from protoporphyrinogen-IX: step 1/1.</text>
</comment>
<keyword evidence="9" id="KW-0479">Metal-binding</keyword>
<evidence type="ECO:0000313" key="18">
    <source>
        <dbReference type="Proteomes" id="UP000218968"/>
    </source>
</evidence>
<dbReference type="PANTHER" id="PTHR40255">
    <property type="entry name" value="UPF0093 MEMBRANE PROTEIN SLR1790"/>
    <property type="match status" value="1"/>
</dbReference>
<keyword evidence="6" id="KW-1003">Cell membrane</keyword>
<evidence type="ECO:0000256" key="7">
    <source>
        <dbReference type="ARBA" id="ARBA00022617"/>
    </source>
</evidence>
<evidence type="ECO:0000256" key="13">
    <source>
        <dbReference type="ARBA" id="ARBA00023136"/>
    </source>
</evidence>
<feature type="transmembrane region" description="Helical" evidence="16">
    <location>
        <begin position="105"/>
        <end position="127"/>
    </location>
</feature>
<evidence type="ECO:0000256" key="6">
    <source>
        <dbReference type="ARBA" id="ARBA00022475"/>
    </source>
</evidence>
<comment type="subcellular location">
    <subcellularLocation>
        <location evidence="2">Cell membrane</location>
        <topology evidence="2">Multi-pass membrane protein</topology>
    </subcellularLocation>
</comment>
<evidence type="ECO:0000256" key="15">
    <source>
        <dbReference type="SAM" id="MobiDB-lite"/>
    </source>
</evidence>
<evidence type="ECO:0000256" key="5">
    <source>
        <dbReference type="ARBA" id="ARBA00017504"/>
    </source>
</evidence>
<evidence type="ECO:0000313" key="17">
    <source>
        <dbReference type="EMBL" id="ATD68622.1"/>
    </source>
</evidence>
<dbReference type="GO" id="GO:0046872">
    <property type="term" value="F:metal ion binding"/>
    <property type="evidence" value="ECO:0007669"/>
    <property type="project" value="UniProtKB-KW"/>
</dbReference>
<keyword evidence="8 16" id="KW-0812">Transmembrane</keyword>
<evidence type="ECO:0000256" key="3">
    <source>
        <dbReference type="ARBA" id="ARBA00005073"/>
    </source>
</evidence>
<dbReference type="PANTHER" id="PTHR40255:SF1">
    <property type="entry name" value="PROTOPORPHYRINOGEN IX OXIDASE"/>
    <property type="match status" value="1"/>
</dbReference>
<evidence type="ECO:0000256" key="12">
    <source>
        <dbReference type="ARBA" id="ARBA00023004"/>
    </source>
</evidence>
<dbReference type="Proteomes" id="UP000218968">
    <property type="component" value="Chromosome"/>
</dbReference>
<evidence type="ECO:0000256" key="8">
    <source>
        <dbReference type="ARBA" id="ARBA00022692"/>
    </source>
</evidence>
<evidence type="ECO:0000256" key="11">
    <source>
        <dbReference type="ARBA" id="ARBA00023002"/>
    </source>
</evidence>
<protein>
    <recommendedName>
        <fullName evidence="5">Protoporphyrinogen IX oxidase</fullName>
    </recommendedName>
</protein>
<keyword evidence="11" id="KW-0560">Oxidoreductase</keyword>
<feature type="transmembrane region" description="Helical" evidence="16">
    <location>
        <begin position="168"/>
        <end position="190"/>
    </location>
</feature>
<evidence type="ECO:0000256" key="16">
    <source>
        <dbReference type="SAM" id="Phobius"/>
    </source>
</evidence>
<comment type="cofactor">
    <cofactor evidence="1">
        <name>heme b</name>
        <dbReference type="ChEBI" id="CHEBI:60344"/>
    </cofactor>
</comment>